<sequence length="87" mass="10041">MKLEQTVENMRQKETMARKKQQELKDENFALSRTLSDKIVSDVLKKEKAKLERENNILKKEQQTDGLHGPPSLLAAILADKIHEQTL</sequence>
<gene>
    <name evidence="2" type="ORF">I79_021077</name>
</gene>
<evidence type="ECO:0000313" key="3">
    <source>
        <dbReference type="Proteomes" id="UP000001075"/>
    </source>
</evidence>
<protein>
    <submittedName>
        <fullName evidence="2">Calcium-binding and coiled-coil domain-containing protein 2</fullName>
    </submittedName>
</protein>
<accession>G3IBP6</accession>
<name>G3IBP6_CRIGR</name>
<organism evidence="2 3">
    <name type="scientific">Cricetulus griseus</name>
    <name type="common">Chinese hamster</name>
    <name type="synonym">Cricetulus barabensis griseus</name>
    <dbReference type="NCBI Taxonomy" id="10029"/>
    <lineage>
        <taxon>Eukaryota</taxon>
        <taxon>Metazoa</taxon>
        <taxon>Chordata</taxon>
        <taxon>Craniata</taxon>
        <taxon>Vertebrata</taxon>
        <taxon>Euteleostomi</taxon>
        <taxon>Mammalia</taxon>
        <taxon>Eutheria</taxon>
        <taxon>Euarchontoglires</taxon>
        <taxon>Glires</taxon>
        <taxon>Rodentia</taxon>
        <taxon>Myomorpha</taxon>
        <taxon>Muroidea</taxon>
        <taxon>Cricetidae</taxon>
        <taxon>Cricetinae</taxon>
        <taxon>Cricetulus</taxon>
    </lineage>
</organism>
<dbReference type="EMBL" id="JH001842">
    <property type="protein sequence ID" value="EGW13531.1"/>
    <property type="molecule type" value="Genomic_DNA"/>
</dbReference>
<dbReference type="InParanoid" id="G3IBP6"/>
<evidence type="ECO:0000313" key="2">
    <source>
        <dbReference type="EMBL" id="EGW13531.1"/>
    </source>
</evidence>
<proteinExistence type="predicted"/>
<dbReference type="Proteomes" id="UP000001075">
    <property type="component" value="Unassembled WGS sequence"/>
</dbReference>
<dbReference type="AlphaFoldDB" id="G3IBP6"/>
<reference evidence="3" key="1">
    <citation type="journal article" date="2011" name="Nat. Biotechnol.">
        <title>The genomic sequence of the Chinese hamster ovary (CHO)-K1 cell line.</title>
        <authorList>
            <person name="Xu X."/>
            <person name="Nagarajan H."/>
            <person name="Lewis N.E."/>
            <person name="Pan S."/>
            <person name="Cai Z."/>
            <person name="Liu X."/>
            <person name="Chen W."/>
            <person name="Xie M."/>
            <person name="Wang W."/>
            <person name="Hammond S."/>
            <person name="Andersen M.R."/>
            <person name="Neff N."/>
            <person name="Passarelli B."/>
            <person name="Koh W."/>
            <person name="Fan H.C."/>
            <person name="Wang J."/>
            <person name="Gui Y."/>
            <person name="Lee K.H."/>
            <person name="Betenbaugh M.J."/>
            <person name="Quake S.R."/>
            <person name="Famili I."/>
            <person name="Palsson B.O."/>
            <person name="Wang J."/>
        </authorList>
    </citation>
    <scope>NUCLEOTIDE SEQUENCE [LARGE SCALE GENOMIC DNA]</scope>
    <source>
        <strain evidence="3">CHO K1 cell line</strain>
    </source>
</reference>
<dbReference type="STRING" id="10029.G3IBP6"/>
<feature type="region of interest" description="Disordered" evidence="1">
    <location>
        <begin position="1"/>
        <end position="25"/>
    </location>
</feature>
<evidence type="ECO:0000256" key="1">
    <source>
        <dbReference type="SAM" id="MobiDB-lite"/>
    </source>
</evidence>